<dbReference type="EMBL" id="CM042013">
    <property type="protein sequence ID" value="KAI3736781.1"/>
    <property type="molecule type" value="Genomic_DNA"/>
</dbReference>
<protein>
    <submittedName>
        <fullName evidence="1">Uncharacterized protein</fullName>
    </submittedName>
</protein>
<proteinExistence type="predicted"/>
<reference evidence="2" key="1">
    <citation type="journal article" date="2022" name="Mol. Ecol. Resour.">
        <title>The genomes of chicory, endive, great burdock and yacon provide insights into Asteraceae palaeo-polyploidization history and plant inulin production.</title>
        <authorList>
            <person name="Fan W."/>
            <person name="Wang S."/>
            <person name="Wang H."/>
            <person name="Wang A."/>
            <person name="Jiang F."/>
            <person name="Liu H."/>
            <person name="Zhao H."/>
            <person name="Xu D."/>
            <person name="Zhang Y."/>
        </authorList>
    </citation>
    <scope>NUCLEOTIDE SEQUENCE [LARGE SCALE GENOMIC DNA]</scope>
    <source>
        <strain evidence="2">cv. Punajuju</strain>
    </source>
</reference>
<evidence type="ECO:0000313" key="1">
    <source>
        <dbReference type="EMBL" id="KAI3736781.1"/>
    </source>
</evidence>
<keyword evidence="2" id="KW-1185">Reference proteome</keyword>
<organism evidence="1 2">
    <name type="scientific">Cichorium intybus</name>
    <name type="common">Chicory</name>
    <dbReference type="NCBI Taxonomy" id="13427"/>
    <lineage>
        <taxon>Eukaryota</taxon>
        <taxon>Viridiplantae</taxon>
        <taxon>Streptophyta</taxon>
        <taxon>Embryophyta</taxon>
        <taxon>Tracheophyta</taxon>
        <taxon>Spermatophyta</taxon>
        <taxon>Magnoliopsida</taxon>
        <taxon>eudicotyledons</taxon>
        <taxon>Gunneridae</taxon>
        <taxon>Pentapetalae</taxon>
        <taxon>asterids</taxon>
        <taxon>campanulids</taxon>
        <taxon>Asterales</taxon>
        <taxon>Asteraceae</taxon>
        <taxon>Cichorioideae</taxon>
        <taxon>Cichorieae</taxon>
        <taxon>Cichoriinae</taxon>
        <taxon>Cichorium</taxon>
    </lineage>
</organism>
<name>A0ACB9CRB6_CICIN</name>
<reference evidence="1 2" key="2">
    <citation type="journal article" date="2022" name="Mol. Ecol. Resour.">
        <title>The genomes of chicory, endive, great burdock and yacon provide insights into Asteraceae paleo-polyploidization history and plant inulin production.</title>
        <authorList>
            <person name="Fan W."/>
            <person name="Wang S."/>
            <person name="Wang H."/>
            <person name="Wang A."/>
            <person name="Jiang F."/>
            <person name="Liu H."/>
            <person name="Zhao H."/>
            <person name="Xu D."/>
            <person name="Zhang Y."/>
        </authorList>
    </citation>
    <scope>NUCLEOTIDE SEQUENCE [LARGE SCALE GENOMIC DNA]</scope>
    <source>
        <strain evidence="2">cv. Punajuju</strain>
        <tissue evidence="1">Leaves</tissue>
    </source>
</reference>
<sequence>MMAAWRWKQQNKMTATVRLYEAQDLRADVASLEWVAGLSTVFGLIHVIIGPKFHCFVSGSSSKMSSVLLILALCIVSPLVPSISSHGFKVDGKVLVLDESNFEAAISSFDFIFVDFYAPWCGHCKRLSPELDKAAPMLSGLKKPIVIAKIDAEKYSRLARKYEIDGYPTLKIFMHGVPTEYYGPRKADKLVRYLKKFVAPDVTVLESDSGITEFVEEAGTSFPIFIGFGVDESALSKVAIKFKKKAWFSVAKDFSEKTMSFYDFDKAPALVAIHPSFNEQNIFYGPFEDKFLEEFVQQSLLPLILPISPESLKLLKDDDRKIALTVFEDETSYESKEFIKLLRGAASANRDFIFAYVGFNQWQDFAEAFEVDRKTPLPKMVVWDGNEVYFSVIGSEKIESGDQGSQITLFLERYKDGKTIEKTFGPSFFGYITSLLGMRTLYIVVFLVAVMFLIATIGKEEPLVVGGRDRSELAASGSTSVADSREERVSAEKED</sequence>
<accession>A0ACB9CRB6</accession>
<comment type="caution">
    <text evidence="1">The sequence shown here is derived from an EMBL/GenBank/DDBJ whole genome shotgun (WGS) entry which is preliminary data.</text>
</comment>
<evidence type="ECO:0000313" key="2">
    <source>
        <dbReference type="Proteomes" id="UP001055811"/>
    </source>
</evidence>
<gene>
    <name evidence="1" type="ORF">L2E82_26768</name>
</gene>
<dbReference type="Proteomes" id="UP001055811">
    <property type="component" value="Linkage Group LG05"/>
</dbReference>